<dbReference type="Gene3D" id="3.40.50.1820">
    <property type="entry name" value="alpha/beta hydrolase"/>
    <property type="match status" value="1"/>
</dbReference>
<evidence type="ECO:0000256" key="2">
    <source>
        <dbReference type="ARBA" id="ARBA00022801"/>
    </source>
</evidence>
<evidence type="ECO:0000313" key="5">
    <source>
        <dbReference type="EMBL" id="SDU74595.1"/>
    </source>
</evidence>
<gene>
    <name evidence="5" type="ORF">SAMN04488548_1344199</name>
</gene>
<evidence type="ECO:0000256" key="3">
    <source>
        <dbReference type="PROSITE-ProRule" id="PRU10038"/>
    </source>
</evidence>
<dbReference type="RefSeq" id="WP_074852645.1">
    <property type="nucleotide sequence ID" value="NZ_FNLM01000034.1"/>
</dbReference>
<evidence type="ECO:0000256" key="1">
    <source>
        <dbReference type="ARBA" id="ARBA00010515"/>
    </source>
</evidence>
<feature type="domain" description="Alpha/beta hydrolase fold-3" evidence="4">
    <location>
        <begin position="86"/>
        <end position="284"/>
    </location>
</feature>
<feature type="active site" evidence="3">
    <location>
        <position position="159"/>
    </location>
</feature>
<reference evidence="5 6" key="1">
    <citation type="submission" date="2016-10" db="EMBL/GenBank/DDBJ databases">
        <authorList>
            <person name="de Groot N.N."/>
        </authorList>
    </citation>
    <scope>NUCLEOTIDE SEQUENCE [LARGE SCALE GENOMIC DNA]</scope>
    <source>
        <strain evidence="5 6">DSM 44215</strain>
    </source>
</reference>
<dbReference type="SUPFAM" id="SSF53474">
    <property type="entry name" value="alpha/beta-Hydrolases"/>
    <property type="match status" value="1"/>
</dbReference>
<dbReference type="Proteomes" id="UP000183180">
    <property type="component" value="Unassembled WGS sequence"/>
</dbReference>
<comment type="similarity">
    <text evidence="1">Belongs to the 'GDXG' lipolytic enzyme family.</text>
</comment>
<dbReference type="PANTHER" id="PTHR48081">
    <property type="entry name" value="AB HYDROLASE SUPERFAMILY PROTEIN C4A8.06C"/>
    <property type="match status" value="1"/>
</dbReference>
<dbReference type="STRING" id="158898.SAMN04488548_1344199"/>
<evidence type="ECO:0000313" key="6">
    <source>
        <dbReference type="Proteomes" id="UP000183180"/>
    </source>
</evidence>
<dbReference type="PROSITE" id="PS01174">
    <property type="entry name" value="LIPASE_GDXG_SER"/>
    <property type="match status" value="1"/>
</dbReference>
<dbReference type="InterPro" id="IPR013094">
    <property type="entry name" value="AB_hydrolase_3"/>
</dbReference>
<name>A0A1H2L1G3_9ACTN</name>
<accession>A0A1H2L1G3</accession>
<sequence length="324" mass="34773">MPIVHHRRPSLLSYPLWLGSRVLLKPALALWPVNKAGLAGLFLIDRLVAVGPKPRGVVREQLTLAGRSTELIMPAGPSRRDSDTAMLYLHGGAFVVCGLGTHRSIAARLARACEMPVFSLEYRQLPAAGVGASVADAVDAYAELIRERHYRRVIVAGDSAGGFLAAKVIEAAIERGLPAPAALIGFSPLLDVDLGTNPDRSSRSDAYLPKSKMAKLAPEFDRGPVPLTGVRRIADLDPAEFPPTVMVTADGEMLEPDVIDLIETLDEAGVEALAHSYAWQVHAFPVLTTHHPETIHAIETTAAFAKQAIREGKGTDDREGQRAG</sequence>
<proteinExistence type="inferred from homology"/>
<protein>
    <submittedName>
        <fullName evidence="5">Acetyl esterase/lipase</fullName>
    </submittedName>
</protein>
<dbReference type="InterPro" id="IPR050300">
    <property type="entry name" value="GDXG_lipolytic_enzyme"/>
</dbReference>
<evidence type="ECO:0000259" key="4">
    <source>
        <dbReference type="Pfam" id="PF07859"/>
    </source>
</evidence>
<dbReference type="EMBL" id="FNLM01000034">
    <property type="protein sequence ID" value="SDU74595.1"/>
    <property type="molecule type" value="Genomic_DNA"/>
</dbReference>
<dbReference type="Pfam" id="PF07859">
    <property type="entry name" value="Abhydrolase_3"/>
    <property type="match status" value="1"/>
</dbReference>
<dbReference type="InterPro" id="IPR033140">
    <property type="entry name" value="Lipase_GDXG_put_SER_AS"/>
</dbReference>
<dbReference type="InterPro" id="IPR029058">
    <property type="entry name" value="AB_hydrolase_fold"/>
</dbReference>
<organism evidence="5 6">
    <name type="scientific">Gordonia westfalica</name>
    <dbReference type="NCBI Taxonomy" id="158898"/>
    <lineage>
        <taxon>Bacteria</taxon>
        <taxon>Bacillati</taxon>
        <taxon>Actinomycetota</taxon>
        <taxon>Actinomycetes</taxon>
        <taxon>Mycobacteriales</taxon>
        <taxon>Gordoniaceae</taxon>
        <taxon>Gordonia</taxon>
    </lineage>
</organism>
<dbReference type="PANTHER" id="PTHR48081:SF8">
    <property type="entry name" value="ALPHA_BETA HYDROLASE FOLD-3 DOMAIN-CONTAINING PROTEIN-RELATED"/>
    <property type="match status" value="1"/>
</dbReference>
<dbReference type="AlphaFoldDB" id="A0A1H2L1G3"/>
<keyword evidence="2" id="KW-0378">Hydrolase</keyword>
<dbReference type="OrthoDB" id="128186at2"/>
<dbReference type="GO" id="GO:0016787">
    <property type="term" value="F:hydrolase activity"/>
    <property type="evidence" value="ECO:0007669"/>
    <property type="project" value="UniProtKB-KW"/>
</dbReference>